<evidence type="ECO:0000256" key="1">
    <source>
        <dbReference type="SAM" id="SignalP"/>
    </source>
</evidence>
<protein>
    <recommendedName>
        <fullName evidence="4">AA1-like domain-containing protein</fullName>
    </recommendedName>
</protein>
<organism evidence="2 3">
    <name type="scientific">Apiospora arundinis</name>
    <dbReference type="NCBI Taxonomy" id="335852"/>
    <lineage>
        <taxon>Eukaryota</taxon>
        <taxon>Fungi</taxon>
        <taxon>Dikarya</taxon>
        <taxon>Ascomycota</taxon>
        <taxon>Pezizomycotina</taxon>
        <taxon>Sordariomycetes</taxon>
        <taxon>Xylariomycetidae</taxon>
        <taxon>Amphisphaeriales</taxon>
        <taxon>Apiosporaceae</taxon>
        <taxon>Apiospora</taxon>
    </lineage>
</organism>
<sequence>MLFSVALVGLLANTAASTPLKYKMPANMKIAADCTMPAEYTVDGFSVYTDSSNQTTVSFAYTDSATGINTRCERNPASKPHNTNPGLASRYACDDANVEFIYQTTGVAGLTVIEAACPGSGSSTFEASGLVPFNLTCSSASTGQNCTSNPVDITREFTSLQPRPAGAAAQ</sequence>
<feature type="signal peptide" evidence="1">
    <location>
        <begin position="1"/>
        <end position="16"/>
    </location>
</feature>
<keyword evidence="1" id="KW-0732">Signal</keyword>
<feature type="chain" id="PRO_5046773399" description="AA1-like domain-containing protein" evidence="1">
    <location>
        <begin position="17"/>
        <end position="170"/>
    </location>
</feature>
<proteinExistence type="predicted"/>
<dbReference type="Proteomes" id="UP001390339">
    <property type="component" value="Unassembled WGS sequence"/>
</dbReference>
<name>A0ABR2J8I7_9PEZI</name>
<evidence type="ECO:0008006" key="4">
    <source>
        <dbReference type="Google" id="ProtNLM"/>
    </source>
</evidence>
<evidence type="ECO:0000313" key="2">
    <source>
        <dbReference type="EMBL" id="KAK8873932.1"/>
    </source>
</evidence>
<accession>A0ABR2J8I7</accession>
<comment type="caution">
    <text evidence="2">The sequence shown here is derived from an EMBL/GenBank/DDBJ whole genome shotgun (WGS) entry which is preliminary data.</text>
</comment>
<keyword evidence="3" id="KW-1185">Reference proteome</keyword>
<reference evidence="2 3" key="1">
    <citation type="journal article" date="2024" name="IMA Fungus">
        <title>Apiospora arundinis, a panoply of carbohydrate-active enzymes and secondary metabolites.</title>
        <authorList>
            <person name="Sorensen T."/>
            <person name="Petersen C."/>
            <person name="Muurmann A.T."/>
            <person name="Christiansen J.V."/>
            <person name="Brundto M.L."/>
            <person name="Overgaard C.K."/>
            <person name="Boysen A.T."/>
            <person name="Wollenberg R.D."/>
            <person name="Larsen T.O."/>
            <person name="Sorensen J.L."/>
            <person name="Nielsen K.L."/>
            <person name="Sondergaard T.E."/>
        </authorList>
    </citation>
    <scope>NUCLEOTIDE SEQUENCE [LARGE SCALE GENOMIC DNA]</scope>
    <source>
        <strain evidence="2 3">AAU 773</strain>
    </source>
</reference>
<gene>
    <name evidence="2" type="ORF">PGQ11_004446</name>
</gene>
<dbReference type="EMBL" id="JAPCWZ010000003">
    <property type="protein sequence ID" value="KAK8873932.1"/>
    <property type="molecule type" value="Genomic_DNA"/>
</dbReference>
<evidence type="ECO:0000313" key="3">
    <source>
        <dbReference type="Proteomes" id="UP001390339"/>
    </source>
</evidence>